<dbReference type="EMBL" id="KN822138">
    <property type="protein sequence ID" value="KIM55237.1"/>
    <property type="molecule type" value="Genomic_DNA"/>
</dbReference>
<keyword evidence="1" id="KW-0732">Signal</keyword>
<dbReference type="HOGENOM" id="CLU_2943114_0_0_1"/>
<name>A0A0C2ZRN8_9AGAM</name>
<evidence type="ECO:0000313" key="2">
    <source>
        <dbReference type="EMBL" id="KIM55237.1"/>
    </source>
</evidence>
<feature type="chain" id="PRO_5002175019" evidence="1">
    <location>
        <begin position="17"/>
        <end position="60"/>
    </location>
</feature>
<dbReference type="AlphaFoldDB" id="A0A0C2ZRN8"/>
<dbReference type="Proteomes" id="UP000053989">
    <property type="component" value="Unassembled WGS sequence"/>
</dbReference>
<evidence type="ECO:0000313" key="3">
    <source>
        <dbReference type="Proteomes" id="UP000053989"/>
    </source>
</evidence>
<proteinExistence type="predicted"/>
<organism evidence="2 3">
    <name type="scientific">Scleroderma citrinum Foug A</name>
    <dbReference type="NCBI Taxonomy" id="1036808"/>
    <lineage>
        <taxon>Eukaryota</taxon>
        <taxon>Fungi</taxon>
        <taxon>Dikarya</taxon>
        <taxon>Basidiomycota</taxon>
        <taxon>Agaricomycotina</taxon>
        <taxon>Agaricomycetes</taxon>
        <taxon>Agaricomycetidae</taxon>
        <taxon>Boletales</taxon>
        <taxon>Sclerodermatineae</taxon>
        <taxon>Sclerodermataceae</taxon>
        <taxon>Scleroderma</taxon>
    </lineage>
</organism>
<dbReference type="InParanoid" id="A0A0C2ZRN8"/>
<sequence>MTSILIFLAAVPLDTSVPMGKERIAESNCLPASQWNTFDSTALALYRTITLLHSSWPALY</sequence>
<accession>A0A0C2ZRN8</accession>
<reference evidence="2 3" key="1">
    <citation type="submission" date="2014-04" db="EMBL/GenBank/DDBJ databases">
        <authorList>
            <consortium name="DOE Joint Genome Institute"/>
            <person name="Kuo A."/>
            <person name="Kohler A."/>
            <person name="Nagy L.G."/>
            <person name="Floudas D."/>
            <person name="Copeland A."/>
            <person name="Barry K.W."/>
            <person name="Cichocki N."/>
            <person name="Veneault-Fourrey C."/>
            <person name="LaButti K."/>
            <person name="Lindquist E.A."/>
            <person name="Lipzen A."/>
            <person name="Lundell T."/>
            <person name="Morin E."/>
            <person name="Murat C."/>
            <person name="Sun H."/>
            <person name="Tunlid A."/>
            <person name="Henrissat B."/>
            <person name="Grigoriev I.V."/>
            <person name="Hibbett D.S."/>
            <person name="Martin F."/>
            <person name="Nordberg H.P."/>
            <person name="Cantor M.N."/>
            <person name="Hua S.X."/>
        </authorList>
    </citation>
    <scope>NUCLEOTIDE SEQUENCE [LARGE SCALE GENOMIC DNA]</scope>
    <source>
        <strain evidence="2 3">Foug A</strain>
    </source>
</reference>
<evidence type="ECO:0000256" key="1">
    <source>
        <dbReference type="SAM" id="SignalP"/>
    </source>
</evidence>
<reference evidence="3" key="2">
    <citation type="submission" date="2015-01" db="EMBL/GenBank/DDBJ databases">
        <title>Evolutionary Origins and Diversification of the Mycorrhizal Mutualists.</title>
        <authorList>
            <consortium name="DOE Joint Genome Institute"/>
            <consortium name="Mycorrhizal Genomics Consortium"/>
            <person name="Kohler A."/>
            <person name="Kuo A."/>
            <person name="Nagy L.G."/>
            <person name="Floudas D."/>
            <person name="Copeland A."/>
            <person name="Barry K.W."/>
            <person name="Cichocki N."/>
            <person name="Veneault-Fourrey C."/>
            <person name="LaButti K."/>
            <person name="Lindquist E.A."/>
            <person name="Lipzen A."/>
            <person name="Lundell T."/>
            <person name="Morin E."/>
            <person name="Murat C."/>
            <person name="Riley R."/>
            <person name="Ohm R."/>
            <person name="Sun H."/>
            <person name="Tunlid A."/>
            <person name="Henrissat B."/>
            <person name="Grigoriev I.V."/>
            <person name="Hibbett D.S."/>
            <person name="Martin F."/>
        </authorList>
    </citation>
    <scope>NUCLEOTIDE SEQUENCE [LARGE SCALE GENOMIC DNA]</scope>
    <source>
        <strain evidence="3">Foug A</strain>
    </source>
</reference>
<gene>
    <name evidence="2" type="ORF">SCLCIDRAFT_1221269</name>
</gene>
<keyword evidence="3" id="KW-1185">Reference proteome</keyword>
<protein>
    <submittedName>
        <fullName evidence="2">Uncharacterized protein</fullName>
    </submittedName>
</protein>
<feature type="signal peptide" evidence="1">
    <location>
        <begin position="1"/>
        <end position="16"/>
    </location>
</feature>